<dbReference type="SUPFAM" id="SSF109604">
    <property type="entry name" value="HD-domain/PDEase-like"/>
    <property type="match status" value="1"/>
</dbReference>
<organism evidence="2 3">
    <name type="scientific">Ahniella affigens</name>
    <dbReference type="NCBI Taxonomy" id="2021234"/>
    <lineage>
        <taxon>Bacteria</taxon>
        <taxon>Pseudomonadati</taxon>
        <taxon>Pseudomonadota</taxon>
        <taxon>Gammaproteobacteria</taxon>
        <taxon>Lysobacterales</taxon>
        <taxon>Rhodanobacteraceae</taxon>
        <taxon>Ahniella</taxon>
    </lineage>
</organism>
<dbReference type="PANTHER" id="PTHR45228:SF8">
    <property type="entry name" value="TWO-COMPONENT RESPONSE REGULATOR-RELATED"/>
    <property type="match status" value="1"/>
</dbReference>
<proteinExistence type="predicted"/>
<evidence type="ECO:0000259" key="1">
    <source>
        <dbReference type="PROSITE" id="PS51832"/>
    </source>
</evidence>
<dbReference type="EMBL" id="CP027860">
    <property type="protein sequence ID" value="AVP98164.1"/>
    <property type="molecule type" value="Genomic_DNA"/>
</dbReference>
<name>A0A2P1PTJ4_9GAMM</name>
<protein>
    <recommendedName>
        <fullName evidence="1">HD-GYP domain-containing protein</fullName>
    </recommendedName>
</protein>
<feature type="domain" description="HD-GYP" evidence="1">
    <location>
        <begin position="168"/>
        <end position="365"/>
    </location>
</feature>
<reference evidence="2 3" key="1">
    <citation type="submission" date="2018-03" db="EMBL/GenBank/DDBJ databases">
        <title>Ahniella affigens gen. nov., sp. nov., a gammaproteobacterium isolated from sandy soil near a stream.</title>
        <authorList>
            <person name="Ko Y."/>
            <person name="Kim J.-H."/>
        </authorList>
    </citation>
    <scope>NUCLEOTIDE SEQUENCE [LARGE SCALE GENOMIC DNA]</scope>
    <source>
        <strain evidence="2 3">D13</strain>
    </source>
</reference>
<dbReference type="Proteomes" id="UP000241074">
    <property type="component" value="Chromosome"/>
</dbReference>
<dbReference type="InterPro" id="IPR037522">
    <property type="entry name" value="HD_GYP_dom"/>
</dbReference>
<dbReference type="PROSITE" id="PS51832">
    <property type="entry name" value="HD_GYP"/>
    <property type="match status" value="1"/>
</dbReference>
<dbReference type="SMART" id="SM00471">
    <property type="entry name" value="HDc"/>
    <property type="match status" value="1"/>
</dbReference>
<dbReference type="Pfam" id="PF13487">
    <property type="entry name" value="HD_5"/>
    <property type="match status" value="1"/>
</dbReference>
<dbReference type="CDD" id="cd00077">
    <property type="entry name" value="HDc"/>
    <property type="match status" value="1"/>
</dbReference>
<gene>
    <name evidence="2" type="ORF">C7S18_13605</name>
</gene>
<dbReference type="PANTHER" id="PTHR45228">
    <property type="entry name" value="CYCLIC DI-GMP PHOSPHODIESTERASE TM_0186-RELATED"/>
    <property type="match status" value="1"/>
</dbReference>
<keyword evidence="3" id="KW-1185">Reference proteome</keyword>
<dbReference type="OrthoDB" id="9802066at2"/>
<dbReference type="KEGG" id="xba:C7S18_13605"/>
<accession>A0A2P1PTJ4</accession>
<sequence>MTVAARIEKAMMQPPPYQPASNPPTISAWPNLPRRESELCESLSAQLAGLMNNDPDSLCLLLTDAQLALPVTEWIDQHLGRLDANTITAPQIDSLIRFRDTALQASYMRAHIAREDHVVLCIRLGDDGPYRYFLMAASNLTPREVELAFIAADLAIQALTAASERAQVVALQTHVLSAVAGLAEPRTRSLAGHVLRVGLLAEFMARAYGFSDERAEAYRLAAPLHDLGKLCVPLELLCKSERLTDSEWLQMREHAEAGRMLLAHPRDSLHQLASDIAGNHHENWDGSGYPKGVRGTEIPLSARIVAIVDVYDALRSERCYKPAWSESEVRGHIVRERGRKFDPVLVDLLLAHWQEAEQIRDATRWPTPEQMPR</sequence>
<dbReference type="InterPro" id="IPR052020">
    <property type="entry name" value="Cyclic_di-GMP/3'3'-cGAMP_PDE"/>
</dbReference>
<reference evidence="2 3" key="2">
    <citation type="submission" date="2018-03" db="EMBL/GenBank/DDBJ databases">
        <authorList>
            <person name="Keele B.F."/>
        </authorList>
    </citation>
    <scope>NUCLEOTIDE SEQUENCE [LARGE SCALE GENOMIC DNA]</scope>
    <source>
        <strain evidence="2 3">D13</strain>
    </source>
</reference>
<evidence type="ECO:0000313" key="3">
    <source>
        <dbReference type="Proteomes" id="UP000241074"/>
    </source>
</evidence>
<dbReference type="RefSeq" id="WP_106892084.1">
    <property type="nucleotide sequence ID" value="NZ_CP027860.1"/>
</dbReference>
<dbReference type="GO" id="GO:0008081">
    <property type="term" value="F:phosphoric diester hydrolase activity"/>
    <property type="evidence" value="ECO:0007669"/>
    <property type="project" value="UniProtKB-ARBA"/>
</dbReference>
<evidence type="ECO:0000313" key="2">
    <source>
        <dbReference type="EMBL" id="AVP98164.1"/>
    </source>
</evidence>
<dbReference type="InterPro" id="IPR003607">
    <property type="entry name" value="HD/PDEase_dom"/>
</dbReference>
<dbReference type="Gene3D" id="1.10.3210.10">
    <property type="entry name" value="Hypothetical protein af1432"/>
    <property type="match status" value="1"/>
</dbReference>
<dbReference type="AlphaFoldDB" id="A0A2P1PTJ4"/>